<dbReference type="PANTHER" id="PTHR46972:SF1">
    <property type="entry name" value="FAD DEPENDENT OXIDOREDUCTASE DOMAIN-CONTAINING PROTEIN"/>
    <property type="match status" value="1"/>
</dbReference>
<evidence type="ECO:0000256" key="3">
    <source>
        <dbReference type="ARBA" id="ARBA00023002"/>
    </source>
</evidence>
<keyword evidence="7" id="KW-1185">Reference proteome</keyword>
<evidence type="ECO:0000313" key="7">
    <source>
        <dbReference type="Proteomes" id="UP001172681"/>
    </source>
</evidence>
<sequence length="395" mass="43646">MITKPTPDIAIVGAGPCGLALAGILEKRGITDYVLYERGHRDEVPRGGCLDLHVGSGQRACKEAGCFDLMRKYGRLGDATESWVWDHKMNKLKSWGKGRDAPELDRSQIKAALLTTIPSEKIQWNKEISNSTRDADGQVVLKMSDGTTASGFKLVVGADGVRSKIRHLVTPAQPKYAGTGFVTGHIYKDNPFYPKCKEMAGVGPQAVLGRRSFTWNQMQGEGHYRVDLGVEREGSFTFPVDITDTDAVKKMLLTDEFFGQHGDLFKEMIQNLDGPFHLWPLWVMPVEVLNWDPVPGVTLIGDAAHVTTPFVGDGVNCGMRDAVILADKIQEFGLTTQAVAEYEKKMFEFAIDVIDRSTESGTYFFHEDAPAAFFAGLGDYFQRTGHLLIGKTDDY</sequence>
<proteinExistence type="predicted"/>
<dbReference type="GO" id="GO:0004497">
    <property type="term" value="F:monooxygenase activity"/>
    <property type="evidence" value="ECO:0007669"/>
    <property type="project" value="UniProtKB-KW"/>
</dbReference>
<dbReference type="InterPro" id="IPR036188">
    <property type="entry name" value="FAD/NAD-bd_sf"/>
</dbReference>
<dbReference type="Gene3D" id="3.50.50.60">
    <property type="entry name" value="FAD/NAD(P)-binding domain"/>
    <property type="match status" value="1"/>
</dbReference>
<dbReference type="Pfam" id="PF01494">
    <property type="entry name" value="FAD_binding_3"/>
    <property type="match status" value="2"/>
</dbReference>
<keyword evidence="2" id="KW-0274">FAD</keyword>
<dbReference type="AlphaFoldDB" id="A0AA39CWQ2"/>
<evidence type="ECO:0000256" key="1">
    <source>
        <dbReference type="ARBA" id="ARBA00022630"/>
    </source>
</evidence>
<dbReference type="InterPro" id="IPR002938">
    <property type="entry name" value="FAD-bd"/>
</dbReference>
<organism evidence="6 7">
    <name type="scientific">Knufia peltigerae</name>
    <dbReference type="NCBI Taxonomy" id="1002370"/>
    <lineage>
        <taxon>Eukaryota</taxon>
        <taxon>Fungi</taxon>
        <taxon>Dikarya</taxon>
        <taxon>Ascomycota</taxon>
        <taxon>Pezizomycotina</taxon>
        <taxon>Eurotiomycetes</taxon>
        <taxon>Chaetothyriomycetidae</taxon>
        <taxon>Chaetothyriales</taxon>
        <taxon>Trichomeriaceae</taxon>
        <taxon>Knufia</taxon>
    </lineage>
</organism>
<keyword evidence="4" id="KW-0503">Monooxygenase</keyword>
<evidence type="ECO:0000256" key="2">
    <source>
        <dbReference type="ARBA" id="ARBA00022827"/>
    </source>
</evidence>
<comment type="caution">
    <text evidence="6">The sequence shown here is derived from an EMBL/GenBank/DDBJ whole genome shotgun (WGS) entry which is preliminary data.</text>
</comment>
<reference evidence="6" key="1">
    <citation type="submission" date="2022-10" db="EMBL/GenBank/DDBJ databases">
        <title>Culturing micro-colonial fungi from biological soil crusts in the Mojave desert and describing Neophaeococcomyces mojavensis, and introducing the new genera and species Taxawa tesnikishii.</title>
        <authorList>
            <person name="Kurbessoian T."/>
            <person name="Stajich J.E."/>
        </authorList>
    </citation>
    <scope>NUCLEOTIDE SEQUENCE</scope>
    <source>
        <strain evidence="6">TK_35</strain>
    </source>
</reference>
<name>A0AA39CWQ2_9EURO</name>
<protein>
    <recommendedName>
        <fullName evidence="5">FAD-binding domain-containing protein</fullName>
    </recommendedName>
</protein>
<evidence type="ECO:0000256" key="4">
    <source>
        <dbReference type="ARBA" id="ARBA00023033"/>
    </source>
</evidence>
<dbReference type="Proteomes" id="UP001172681">
    <property type="component" value="Unassembled WGS sequence"/>
</dbReference>
<dbReference type="EMBL" id="JAPDRN010000051">
    <property type="protein sequence ID" value="KAJ9632942.1"/>
    <property type="molecule type" value="Genomic_DNA"/>
</dbReference>
<keyword evidence="3" id="KW-0560">Oxidoreductase</keyword>
<dbReference type="SUPFAM" id="SSF51905">
    <property type="entry name" value="FAD/NAD(P)-binding domain"/>
    <property type="match status" value="1"/>
</dbReference>
<evidence type="ECO:0000259" key="5">
    <source>
        <dbReference type="Pfam" id="PF01494"/>
    </source>
</evidence>
<feature type="domain" description="FAD-binding" evidence="5">
    <location>
        <begin position="297"/>
        <end position="332"/>
    </location>
</feature>
<dbReference type="GO" id="GO:0071949">
    <property type="term" value="F:FAD binding"/>
    <property type="evidence" value="ECO:0007669"/>
    <property type="project" value="InterPro"/>
</dbReference>
<dbReference type="PANTHER" id="PTHR46972">
    <property type="entry name" value="MONOOXYGENASE ASQM-RELATED"/>
    <property type="match status" value="1"/>
</dbReference>
<evidence type="ECO:0000313" key="6">
    <source>
        <dbReference type="EMBL" id="KAJ9632942.1"/>
    </source>
</evidence>
<gene>
    <name evidence="6" type="ORF">H2204_007510</name>
</gene>
<dbReference type="PRINTS" id="PR00420">
    <property type="entry name" value="RNGMNOXGNASE"/>
</dbReference>
<keyword evidence="1" id="KW-0285">Flavoprotein</keyword>
<feature type="domain" description="FAD-binding" evidence="5">
    <location>
        <begin position="8"/>
        <end position="169"/>
    </location>
</feature>
<accession>A0AA39CWQ2</accession>